<keyword evidence="4" id="KW-1185">Reference proteome</keyword>
<evidence type="ECO:0008006" key="5">
    <source>
        <dbReference type="Google" id="ProtNLM"/>
    </source>
</evidence>
<reference evidence="3 4" key="1">
    <citation type="submission" date="2019-02" db="EMBL/GenBank/DDBJ databases">
        <title>Deep-cultivation of Planctomycetes and their phenomic and genomic characterization uncovers novel biology.</title>
        <authorList>
            <person name="Wiegand S."/>
            <person name="Jogler M."/>
            <person name="Boedeker C."/>
            <person name="Pinto D."/>
            <person name="Vollmers J."/>
            <person name="Rivas-Marin E."/>
            <person name="Kohn T."/>
            <person name="Peeters S.H."/>
            <person name="Heuer A."/>
            <person name="Rast P."/>
            <person name="Oberbeckmann S."/>
            <person name="Bunk B."/>
            <person name="Jeske O."/>
            <person name="Meyerdierks A."/>
            <person name="Storesund J.E."/>
            <person name="Kallscheuer N."/>
            <person name="Luecker S."/>
            <person name="Lage O.M."/>
            <person name="Pohl T."/>
            <person name="Merkel B.J."/>
            <person name="Hornburger P."/>
            <person name="Mueller R.-W."/>
            <person name="Bruemmer F."/>
            <person name="Labrenz M."/>
            <person name="Spormann A.M."/>
            <person name="Op Den Camp H."/>
            <person name="Overmann J."/>
            <person name="Amann R."/>
            <person name="Jetten M.S.M."/>
            <person name="Mascher T."/>
            <person name="Medema M.H."/>
            <person name="Devos D.P."/>
            <person name="Kaster A.-K."/>
            <person name="Ovreas L."/>
            <person name="Rohde M."/>
            <person name="Galperin M.Y."/>
            <person name="Jogler C."/>
        </authorList>
    </citation>
    <scope>NUCLEOTIDE SEQUENCE [LARGE SCALE GENOMIC DNA]</scope>
    <source>
        <strain evidence="3 4">Q31b</strain>
    </source>
</reference>
<evidence type="ECO:0000256" key="1">
    <source>
        <dbReference type="SAM" id="Phobius"/>
    </source>
</evidence>
<evidence type="ECO:0000313" key="4">
    <source>
        <dbReference type="Proteomes" id="UP000315471"/>
    </source>
</evidence>
<keyword evidence="1" id="KW-0812">Transmembrane</keyword>
<keyword evidence="1" id="KW-0472">Membrane</keyword>
<feature type="signal peptide" evidence="2">
    <location>
        <begin position="1"/>
        <end position="21"/>
    </location>
</feature>
<feature type="transmembrane region" description="Helical" evidence="1">
    <location>
        <begin position="452"/>
        <end position="472"/>
    </location>
</feature>
<feature type="chain" id="PRO_5023038114" description="DUF4350 domain-containing protein" evidence="2">
    <location>
        <begin position="22"/>
        <end position="744"/>
    </location>
</feature>
<protein>
    <recommendedName>
        <fullName evidence="5">DUF4350 domain-containing protein</fullName>
    </recommendedName>
</protein>
<dbReference type="RefSeq" id="WP_146599106.1">
    <property type="nucleotide sequence ID" value="NZ_SJPY01000002.1"/>
</dbReference>
<accession>A0A5C6E5E9</accession>
<feature type="transmembrane region" description="Helical" evidence="1">
    <location>
        <begin position="479"/>
        <end position="503"/>
    </location>
</feature>
<dbReference type="AlphaFoldDB" id="A0A5C6E5E9"/>
<gene>
    <name evidence="3" type="ORF">Q31b_16130</name>
</gene>
<evidence type="ECO:0000313" key="3">
    <source>
        <dbReference type="EMBL" id="TWU44078.1"/>
    </source>
</evidence>
<keyword evidence="1" id="KW-1133">Transmembrane helix</keyword>
<comment type="caution">
    <text evidence="3">The sequence shown here is derived from an EMBL/GenBank/DDBJ whole genome shotgun (WGS) entry which is preliminary data.</text>
</comment>
<dbReference type="EMBL" id="SJPY01000002">
    <property type="protein sequence ID" value="TWU44078.1"/>
    <property type="molecule type" value="Genomic_DNA"/>
</dbReference>
<organism evidence="3 4">
    <name type="scientific">Novipirellula aureliae</name>
    <dbReference type="NCBI Taxonomy" id="2527966"/>
    <lineage>
        <taxon>Bacteria</taxon>
        <taxon>Pseudomonadati</taxon>
        <taxon>Planctomycetota</taxon>
        <taxon>Planctomycetia</taxon>
        <taxon>Pirellulales</taxon>
        <taxon>Pirellulaceae</taxon>
        <taxon>Novipirellula</taxon>
    </lineage>
</organism>
<proteinExistence type="predicted"/>
<dbReference type="Proteomes" id="UP000315471">
    <property type="component" value="Unassembled WGS sequence"/>
</dbReference>
<sequence precursor="true">MIANRMLCCCVVLIMFGYASASSEQGRAADRLGSPEPNASSLATLPTNPSRYGFSVAVEMAKSPANGYQPIYFTFASPAGRFIADRTFDFTLRPISQSKSDLDFLFRTRVTVPQASVSETFVCYVPYYVPWDRLEVIVNEPGQTIQGNRRTCNVGSMPLRIANQTMTVGIIHPLKGANLGPFPDVRTLVTLLGSGQSVKGPIAEDVEVSRLSDVASRQRAEAVQPAFVQFRSITPGAMFPSWLGYSQLDVILIHGPTLIEVAEDSATDRFAALCDFVAAGGNLWVYDAAKLPSAFADLNWSTIESKVVRKPESIARLYLSLKNDTSDLLYEAWGEVRKESQDWQWNQNGRELELRRKIYDKMVAVKHPSIAFEPPDQLAKAIQTVAYGTGRIVAIERTDPFPGSFQLWQSVADLSGNKQLHWSERNGIDVRYGDDHYWSLLIESVGGPPVKIFFLINTLFILVVGPVAYIFFRRKQRLYLLLFVAPAIAFLVTAGLFMSAILADGFATRVRARQITWQDSDAGYLVHHDRATYFSAVGRGDGILVPEETELLPVLSQPAENQYYGSSGNSTSLRTVSDLGNQNRFTGQFLPSRAQVQYLSLRPVRSAPLVTFSMTNDAIGAKNNSSSPIEAVVVCDDQGRLWKADQVQPESTVEMEPLSGKGVQDQINVSPLRLASFVPTLSYSYYRRGSSGVAISAVEENLNRWLGALPKGTFIATTNLRSESLGIDRPEAEKSVHVIMGELP</sequence>
<evidence type="ECO:0000256" key="2">
    <source>
        <dbReference type="SAM" id="SignalP"/>
    </source>
</evidence>
<dbReference type="OrthoDB" id="269524at2"/>
<keyword evidence="2" id="KW-0732">Signal</keyword>
<name>A0A5C6E5E9_9BACT</name>